<dbReference type="Pfam" id="PF01266">
    <property type="entry name" value="DAO"/>
    <property type="match status" value="1"/>
</dbReference>
<gene>
    <name evidence="18" type="ORF">DFR52_11129</name>
</gene>
<evidence type="ECO:0000256" key="13">
    <source>
        <dbReference type="ARBA" id="ARBA00044216"/>
    </source>
</evidence>
<evidence type="ECO:0000256" key="11">
    <source>
        <dbReference type="ARBA" id="ARBA00044044"/>
    </source>
</evidence>
<keyword evidence="19" id="KW-1185">Reference proteome</keyword>
<dbReference type="GO" id="GO:0005737">
    <property type="term" value="C:cytoplasm"/>
    <property type="evidence" value="ECO:0007669"/>
    <property type="project" value="UniProtKB-SubCell"/>
</dbReference>
<evidence type="ECO:0000256" key="2">
    <source>
        <dbReference type="ARBA" id="ARBA00001974"/>
    </source>
</evidence>
<comment type="similarity">
    <text evidence="10">Belongs to the SoxB family.</text>
</comment>
<evidence type="ECO:0000256" key="3">
    <source>
        <dbReference type="ARBA" id="ARBA00004496"/>
    </source>
</evidence>
<evidence type="ECO:0000256" key="9">
    <source>
        <dbReference type="ARBA" id="ARBA00023002"/>
    </source>
</evidence>
<keyword evidence="9" id="KW-0560">Oxidoreductase</keyword>
<evidence type="ECO:0000256" key="16">
    <source>
        <dbReference type="ARBA" id="ARBA00048917"/>
    </source>
</evidence>
<evidence type="ECO:0000256" key="14">
    <source>
        <dbReference type="ARBA" id="ARBA00044295"/>
    </source>
</evidence>
<dbReference type="Gene3D" id="3.30.9.10">
    <property type="entry name" value="D-Amino Acid Oxidase, subunit A, domain 2"/>
    <property type="match status" value="1"/>
</dbReference>
<evidence type="ECO:0000256" key="10">
    <source>
        <dbReference type="ARBA" id="ARBA00043973"/>
    </source>
</evidence>
<evidence type="ECO:0000256" key="1">
    <source>
        <dbReference type="ARBA" id="ARBA00001917"/>
    </source>
</evidence>
<dbReference type="PANTHER" id="PTHR13847">
    <property type="entry name" value="SARCOSINE DEHYDROGENASE-RELATED"/>
    <property type="match status" value="1"/>
</dbReference>
<name>A0A317PC52_9HYPH</name>
<dbReference type="EMBL" id="QGTR01000011">
    <property type="protein sequence ID" value="PWV95398.1"/>
    <property type="molecule type" value="Genomic_DNA"/>
</dbReference>
<dbReference type="OrthoDB" id="9815989at2"/>
<dbReference type="SUPFAM" id="SSF51905">
    <property type="entry name" value="FAD/NAD(P)-binding domain"/>
    <property type="match status" value="1"/>
</dbReference>
<evidence type="ECO:0000256" key="12">
    <source>
        <dbReference type="ARBA" id="ARBA00044150"/>
    </source>
</evidence>
<dbReference type="InterPro" id="IPR006278">
    <property type="entry name" value="SoxB"/>
</dbReference>
<organism evidence="18 19">
    <name type="scientific">Hoeflea marina</name>
    <dbReference type="NCBI Taxonomy" id="274592"/>
    <lineage>
        <taxon>Bacteria</taxon>
        <taxon>Pseudomonadati</taxon>
        <taxon>Pseudomonadota</taxon>
        <taxon>Alphaproteobacteria</taxon>
        <taxon>Hyphomicrobiales</taxon>
        <taxon>Rhizobiaceae</taxon>
        <taxon>Hoeflea</taxon>
    </lineage>
</organism>
<protein>
    <recommendedName>
        <fullName evidence="12">Sarcosine oxidase subunit beta</fullName>
        <ecNumber evidence="11">1.5.3.24</ecNumber>
    </recommendedName>
    <alternativeName>
        <fullName evidence="13">Sarcosine oxidase (5,10-methylenetetrahydrofolate-forming) subunit beta</fullName>
    </alternativeName>
    <alternativeName>
        <fullName evidence="14">Tetrameric sarcosine oxidase subunit beta</fullName>
    </alternativeName>
</protein>
<reference evidence="18 19" key="1">
    <citation type="submission" date="2018-05" db="EMBL/GenBank/DDBJ databases">
        <title>Genomic Encyclopedia of Type Strains, Phase IV (KMG-IV): sequencing the most valuable type-strain genomes for metagenomic binning, comparative biology and taxonomic classification.</title>
        <authorList>
            <person name="Goeker M."/>
        </authorList>
    </citation>
    <scope>NUCLEOTIDE SEQUENCE [LARGE SCALE GENOMIC DNA]</scope>
    <source>
        <strain evidence="18 19">DSM 16791</strain>
    </source>
</reference>
<evidence type="ECO:0000259" key="17">
    <source>
        <dbReference type="PROSITE" id="PS50206"/>
    </source>
</evidence>
<comment type="cofactor">
    <cofactor evidence="1">
        <name>FMN</name>
        <dbReference type="ChEBI" id="CHEBI:58210"/>
    </cofactor>
</comment>
<keyword evidence="4" id="KW-0963">Cytoplasm</keyword>
<dbReference type="RefSeq" id="WP_110034563.1">
    <property type="nucleotide sequence ID" value="NZ_QGTR01000011.1"/>
</dbReference>
<dbReference type="AlphaFoldDB" id="A0A317PC52"/>
<dbReference type="NCBIfam" id="TIGR01373">
    <property type="entry name" value="soxB"/>
    <property type="match status" value="1"/>
</dbReference>
<dbReference type="InterPro" id="IPR001763">
    <property type="entry name" value="Rhodanese-like_dom"/>
</dbReference>
<proteinExistence type="inferred from homology"/>
<feature type="domain" description="Rhodanese" evidence="17">
    <location>
        <begin position="34"/>
        <end position="78"/>
    </location>
</feature>
<dbReference type="PROSITE" id="PS50206">
    <property type="entry name" value="RHODANESE_3"/>
    <property type="match status" value="1"/>
</dbReference>
<evidence type="ECO:0000256" key="8">
    <source>
        <dbReference type="ARBA" id="ARBA00022827"/>
    </source>
</evidence>
<dbReference type="Proteomes" id="UP000246352">
    <property type="component" value="Unassembled WGS sequence"/>
</dbReference>
<keyword evidence="8" id="KW-0274">FAD</keyword>
<evidence type="ECO:0000256" key="15">
    <source>
        <dbReference type="ARBA" id="ARBA00047316"/>
    </source>
</evidence>
<dbReference type="InterPro" id="IPR006076">
    <property type="entry name" value="FAD-dep_OxRdtase"/>
</dbReference>
<evidence type="ECO:0000256" key="4">
    <source>
        <dbReference type="ARBA" id="ARBA00022490"/>
    </source>
</evidence>
<keyword evidence="7" id="KW-0547">Nucleotide-binding</keyword>
<accession>A0A317PC52</accession>
<comment type="catalytic activity">
    <reaction evidence="15">
        <text>sarcosine + O2 + H2O = formaldehyde + glycine + H2O2</text>
        <dbReference type="Rhea" id="RHEA:13313"/>
        <dbReference type="ChEBI" id="CHEBI:15377"/>
        <dbReference type="ChEBI" id="CHEBI:15379"/>
        <dbReference type="ChEBI" id="CHEBI:16240"/>
        <dbReference type="ChEBI" id="CHEBI:16842"/>
        <dbReference type="ChEBI" id="CHEBI:57305"/>
        <dbReference type="ChEBI" id="CHEBI:57433"/>
    </reaction>
</comment>
<evidence type="ECO:0000313" key="18">
    <source>
        <dbReference type="EMBL" id="PWV95398.1"/>
    </source>
</evidence>
<dbReference type="GO" id="GO:0046653">
    <property type="term" value="P:tetrahydrofolate metabolic process"/>
    <property type="evidence" value="ECO:0007669"/>
    <property type="project" value="InterPro"/>
</dbReference>
<evidence type="ECO:0000256" key="5">
    <source>
        <dbReference type="ARBA" id="ARBA00022630"/>
    </source>
</evidence>
<dbReference type="SUPFAM" id="SSF54373">
    <property type="entry name" value="FAD-linked reductases, C-terminal domain"/>
    <property type="match status" value="1"/>
</dbReference>
<dbReference type="Gene3D" id="3.50.50.60">
    <property type="entry name" value="FAD/NAD(P)-binding domain"/>
    <property type="match status" value="1"/>
</dbReference>
<dbReference type="GO" id="GO:0000166">
    <property type="term" value="F:nucleotide binding"/>
    <property type="evidence" value="ECO:0007669"/>
    <property type="project" value="UniProtKB-KW"/>
</dbReference>
<comment type="cofactor">
    <cofactor evidence="2">
        <name>FAD</name>
        <dbReference type="ChEBI" id="CHEBI:57692"/>
    </cofactor>
</comment>
<comment type="caution">
    <text evidence="18">The sequence shown here is derived from an EMBL/GenBank/DDBJ whole genome shotgun (WGS) entry which is preliminary data.</text>
</comment>
<evidence type="ECO:0000313" key="19">
    <source>
        <dbReference type="Proteomes" id="UP000246352"/>
    </source>
</evidence>
<dbReference type="GO" id="GO:0008115">
    <property type="term" value="F:sarcosine oxidase activity"/>
    <property type="evidence" value="ECO:0007669"/>
    <property type="project" value="InterPro"/>
</dbReference>
<evidence type="ECO:0000256" key="6">
    <source>
        <dbReference type="ARBA" id="ARBA00022643"/>
    </source>
</evidence>
<evidence type="ECO:0000256" key="7">
    <source>
        <dbReference type="ARBA" id="ARBA00022741"/>
    </source>
</evidence>
<dbReference type="EC" id="1.5.3.24" evidence="11"/>
<keyword evidence="6" id="KW-0288">FMN</keyword>
<comment type="catalytic activity">
    <reaction evidence="16">
        <text>sarcosine + (6S)-5,6,7,8-tetrahydrofolate + O2 = (6R)-5,10-methylene-5,6,7,8-tetrahydrofolate + glycine + H2O2</text>
        <dbReference type="Rhea" id="RHEA:70455"/>
        <dbReference type="ChEBI" id="CHEBI:15379"/>
        <dbReference type="ChEBI" id="CHEBI:15636"/>
        <dbReference type="ChEBI" id="CHEBI:16240"/>
        <dbReference type="ChEBI" id="CHEBI:57305"/>
        <dbReference type="ChEBI" id="CHEBI:57433"/>
        <dbReference type="ChEBI" id="CHEBI:57453"/>
        <dbReference type="EC" id="1.5.3.24"/>
    </reaction>
</comment>
<dbReference type="PANTHER" id="PTHR13847:SF287">
    <property type="entry name" value="FAD-DEPENDENT OXIDOREDUCTASE DOMAIN-CONTAINING PROTEIN 1"/>
    <property type="match status" value="1"/>
</dbReference>
<comment type="subcellular location">
    <subcellularLocation>
        <location evidence="3">Cytoplasm</location>
    </subcellularLocation>
</comment>
<sequence>MKYSAFNIFRQALKGNTGWQPAWREPEPKPHYDVIIVGGGGHGLATAYYLAKNHGITNVAVIEKGYIGSGNVGRNTTIVRANYLLEGNEPFFSHSLKLWEGLEQELNFNAMMSQRGVLNLYHSDGQRDAFARRGNAMRMHGDDAELLDRAQVREMVPFLNFDNARFPIQGGLLQRRGGTARHDGVAWGYARAADTRGVDIIQNCEVTGIRTENGVVKGVETTRGFIGCSKLGLAAAGNSSRVAEMAGLRLPIESQVLQAFVSEGIKPFIDQVVTFGAALFYMSQSDKGGLVFGGRLDLYNSYAQRGNLETVESVMEAAVAMVPAVSRVKVLRAWGGVVDMSMDGSPIIDRTPVDNLYLNAGWCYGGFKATPASGWCFAHLLATGTPHDLTRAYRLDRFARGYPIDETGHGAQPNQH</sequence>
<dbReference type="InterPro" id="IPR036188">
    <property type="entry name" value="FAD/NAD-bd_sf"/>
</dbReference>
<keyword evidence="5" id="KW-0285">Flavoprotein</keyword>